<dbReference type="Gene3D" id="1.10.10.60">
    <property type="entry name" value="Homeodomain-like"/>
    <property type="match status" value="1"/>
</dbReference>
<dbReference type="InterPro" id="IPR017970">
    <property type="entry name" value="Homeobox_CS"/>
</dbReference>
<name>A0AAN7PI40_9COLE</name>
<proteinExistence type="inferred from homology"/>
<keyword evidence="2 6" id="KW-0238">DNA-binding</keyword>
<dbReference type="GO" id="GO:0000981">
    <property type="term" value="F:DNA-binding transcription factor activity, RNA polymerase II-specific"/>
    <property type="evidence" value="ECO:0007669"/>
    <property type="project" value="InterPro"/>
</dbReference>
<evidence type="ECO:0000313" key="11">
    <source>
        <dbReference type="Proteomes" id="UP001353858"/>
    </source>
</evidence>
<feature type="region of interest" description="Disordered" evidence="8">
    <location>
        <begin position="252"/>
        <end position="271"/>
    </location>
</feature>
<protein>
    <recommendedName>
        <fullName evidence="9">Homeobox domain-containing protein</fullName>
    </recommendedName>
</protein>
<evidence type="ECO:0000256" key="1">
    <source>
        <dbReference type="ARBA" id="ARBA00004123"/>
    </source>
</evidence>
<dbReference type="Pfam" id="PF00046">
    <property type="entry name" value="Homeodomain"/>
    <property type="match status" value="1"/>
</dbReference>
<evidence type="ECO:0000313" key="10">
    <source>
        <dbReference type="EMBL" id="KAK4887022.1"/>
    </source>
</evidence>
<evidence type="ECO:0000256" key="4">
    <source>
        <dbReference type="ARBA" id="ARBA00023242"/>
    </source>
</evidence>
<evidence type="ECO:0000259" key="9">
    <source>
        <dbReference type="PROSITE" id="PS50071"/>
    </source>
</evidence>
<evidence type="ECO:0000256" key="7">
    <source>
        <dbReference type="RuleBase" id="RU000682"/>
    </source>
</evidence>
<feature type="region of interest" description="Disordered" evidence="8">
    <location>
        <begin position="332"/>
        <end position="364"/>
    </location>
</feature>
<accession>A0AAN7PI40</accession>
<dbReference type="EMBL" id="JARPUR010000001">
    <property type="protein sequence ID" value="KAK4887022.1"/>
    <property type="molecule type" value="Genomic_DNA"/>
</dbReference>
<dbReference type="InterPro" id="IPR020479">
    <property type="entry name" value="HD_metazoa"/>
</dbReference>
<evidence type="ECO:0000256" key="8">
    <source>
        <dbReference type="SAM" id="MobiDB-lite"/>
    </source>
</evidence>
<organism evidence="10 11">
    <name type="scientific">Aquatica leii</name>
    <dbReference type="NCBI Taxonomy" id="1421715"/>
    <lineage>
        <taxon>Eukaryota</taxon>
        <taxon>Metazoa</taxon>
        <taxon>Ecdysozoa</taxon>
        <taxon>Arthropoda</taxon>
        <taxon>Hexapoda</taxon>
        <taxon>Insecta</taxon>
        <taxon>Pterygota</taxon>
        <taxon>Neoptera</taxon>
        <taxon>Endopterygota</taxon>
        <taxon>Coleoptera</taxon>
        <taxon>Polyphaga</taxon>
        <taxon>Elateriformia</taxon>
        <taxon>Elateroidea</taxon>
        <taxon>Lampyridae</taxon>
        <taxon>Luciolinae</taxon>
        <taxon>Aquatica</taxon>
    </lineage>
</organism>
<keyword evidence="4 6" id="KW-0539">Nucleus</keyword>
<dbReference type="GO" id="GO:0005634">
    <property type="term" value="C:nucleus"/>
    <property type="evidence" value="ECO:0007669"/>
    <property type="project" value="UniProtKB-SubCell"/>
</dbReference>
<gene>
    <name evidence="10" type="ORF">RN001_003293</name>
</gene>
<dbReference type="InterPro" id="IPR009057">
    <property type="entry name" value="Homeodomain-like_sf"/>
</dbReference>
<dbReference type="PROSITE" id="PS00027">
    <property type="entry name" value="HOMEOBOX_1"/>
    <property type="match status" value="1"/>
</dbReference>
<comment type="caution">
    <text evidence="10">The sequence shown here is derived from an EMBL/GenBank/DDBJ whole genome shotgun (WGS) entry which is preliminary data.</text>
</comment>
<keyword evidence="3 6" id="KW-0371">Homeobox</keyword>
<dbReference type="PRINTS" id="PR00031">
    <property type="entry name" value="HTHREPRESSR"/>
</dbReference>
<dbReference type="SUPFAM" id="SSF46689">
    <property type="entry name" value="Homeodomain-like"/>
    <property type="match status" value="1"/>
</dbReference>
<feature type="domain" description="Homeobox" evidence="9">
    <location>
        <begin position="274"/>
        <end position="334"/>
    </location>
</feature>
<dbReference type="InterPro" id="IPR000047">
    <property type="entry name" value="HTH_motif"/>
</dbReference>
<dbReference type="SMART" id="SM00389">
    <property type="entry name" value="HOX"/>
    <property type="match status" value="1"/>
</dbReference>
<dbReference type="PANTHER" id="PTHR46808">
    <property type="entry name" value="H2.0-LIKE HOMEOBOX PROTEIN"/>
    <property type="match status" value="1"/>
</dbReference>
<dbReference type="PROSITE" id="PS50071">
    <property type="entry name" value="HOMEOBOX_2"/>
    <property type="match status" value="1"/>
</dbReference>
<dbReference type="InterPro" id="IPR001356">
    <property type="entry name" value="HD"/>
</dbReference>
<comment type="subcellular location">
    <subcellularLocation>
        <location evidence="1 6 7">Nucleus</location>
    </subcellularLocation>
</comment>
<keyword evidence="11" id="KW-1185">Reference proteome</keyword>
<sequence>MQIKLTFKKDDSIVKGENKEILQNINEQIEKENVSKEKYENEIETEAILTRSGRVSRKKSSDYVAYNASSIISLDESPNNNDPKTVQKDPIRKSSEINRLIVLRITQMTRKRLTFEESVTKELKFEKVLSAMEVQYNDIATNLKSNKQTNQLKFGIDRLLGSNNESVSKNESVSAHNLAKPLPTVAIPCSGCVTSLFRCCRLGTHENALVEHSEMFVHQNYGTSTIPSTIYTVQPIRPFATRPAIRIPALNQNSTNTTSSTNSTTTCTTSMGKRKRSWSRAVFSNLQRKGLERRFQLQKYITKPDRRQLAATLGLTDAQVKVWFQNRRMKWRHSKEATKTGDNSSDSTQDSDIHIDVDTITDVD</sequence>
<dbReference type="CDD" id="cd00086">
    <property type="entry name" value="homeodomain"/>
    <property type="match status" value="1"/>
</dbReference>
<evidence type="ECO:0000256" key="2">
    <source>
        <dbReference type="ARBA" id="ARBA00023125"/>
    </source>
</evidence>
<evidence type="ECO:0000256" key="3">
    <source>
        <dbReference type="ARBA" id="ARBA00023155"/>
    </source>
</evidence>
<evidence type="ECO:0000256" key="6">
    <source>
        <dbReference type="PROSITE-ProRule" id="PRU00108"/>
    </source>
</evidence>
<dbReference type="InterPro" id="IPR052497">
    <property type="entry name" value="H2.0_Homeobox_TF"/>
</dbReference>
<comment type="similarity">
    <text evidence="5">Belongs to the H2.0 homeobox family.</text>
</comment>
<dbReference type="AlphaFoldDB" id="A0AAN7PI40"/>
<feature type="DNA-binding region" description="Homeobox" evidence="6">
    <location>
        <begin position="276"/>
        <end position="335"/>
    </location>
</feature>
<feature type="compositionally biased region" description="Low complexity" evidence="8">
    <location>
        <begin position="253"/>
        <end position="270"/>
    </location>
</feature>
<dbReference type="PANTHER" id="PTHR46808:SF1">
    <property type="entry name" value="H2.0-LIKE HOMEOBOX PROTEIN"/>
    <property type="match status" value="1"/>
</dbReference>
<dbReference type="PRINTS" id="PR00024">
    <property type="entry name" value="HOMEOBOX"/>
</dbReference>
<evidence type="ECO:0000256" key="5">
    <source>
        <dbReference type="ARBA" id="ARBA00038504"/>
    </source>
</evidence>
<dbReference type="Proteomes" id="UP001353858">
    <property type="component" value="Unassembled WGS sequence"/>
</dbReference>
<dbReference type="GO" id="GO:0043565">
    <property type="term" value="F:sequence-specific DNA binding"/>
    <property type="evidence" value="ECO:0007669"/>
    <property type="project" value="TreeGrafter"/>
</dbReference>
<reference evidence="11" key="1">
    <citation type="submission" date="2023-01" db="EMBL/GenBank/DDBJ databases">
        <title>Key to firefly adult light organ development and bioluminescence: homeobox transcription factors regulate luciferase expression and transportation to peroxisome.</title>
        <authorList>
            <person name="Fu X."/>
        </authorList>
    </citation>
    <scope>NUCLEOTIDE SEQUENCE [LARGE SCALE GENOMIC DNA]</scope>
</reference>